<dbReference type="AlphaFoldDB" id="A0A934NFL9"/>
<feature type="region of interest" description="Disordered" evidence="1">
    <location>
        <begin position="1"/>
        <end position="21"/>
    </location>
</feature>
<dbReference type="EMBL" id="JAEKNN010000025">
    <property type="protein sequence ID" value="MBJ7608780.1"/>
    <property type="molecule type" value="Genomic_DNA"/>
</dbReference>
<accession>A0A934NFL9</accession>
<comment type="caution">
    <text evidence="2">The sequence shown here is derived from an EMBL/GenBank/DDBJ whole genome shotgun (WGS) entry which is preliminary data.</text>
</comment>
<name>A0A934NFL9_9BACT</name>
<organism evidence="2 3">
    <name type="scientific">Candidatus Amunia macphersoniae</name>
    <dbReference type="NCBI Taxonomy" id="3127014"/>
    <lineage>
        <taxon>Bacteria</taxon>
        <taxon>Bacillati</taxon>
        <taxon>Candidatus Dormiibacterota</taxon>
        <taxon>Candidatus Dormibacteria</taxon>
        <taxon>Candidatus Aeolococcales</taxon>
        <taxon>Candidatus Aeolococcaceae</taxon>
        <taxon>Candidatus Amunia</taxon>
    </lineage>
</organism>
<proteinExistence type="predicted"/>
<reference evidence="2 3" key="1">
    <citation type="submission" date="2020-10" db="EMBL/GenBank/DDBJ databases">
        <title>Ca. Dormibacterota MAGs.</title>
        <authorList>
            <person name="Montgomery K."/>
        </authorList>
    </citation>
    <scope>NUCLEOTIDE SEQUENCE [LARGE SCALE GENOMIC DNA]</scope>
    <source>
        <strain evidence="2">Mitchell_Peninsula_5</strain>
    </source>
</reference>
<protein>
    <submittedName>
        <fullName evidence="2">Uncharacterized protein</fullName>
    </submittedName>
</protein>
<evidence type="ECO:0000256" key="1">
    <source>
        <dbReference type="SAM" id="MobiDB-lite"/>
    </source>
</evidence>
<sequence length="103" mass="11608">MAESAREAAGKSVDEDRLLEGEDPKSRYLDDAAHWVTVYSQLLAVKSELLTASEVRLPALQPEARHEIASTDLVVLDAEMKRFSRRLGYWRQRCLELGAPARP</sequence>
<gene>
    <name evidence="2" type="ORF">JF887_05030</name>
</gene>
<evidence type="ECO:0000313" key="3">
    <source>
        <dbReference type="Proteomes" id="UP000614410"/>
    </source>
</evidence>
<evidence type="ECO:0000313" key="2">
    <source>
        <dbReference type="EMBL" id="MBJ7608780.1"/>
    </source>
</evidence>
<dbReference type="Proteomes" id="UP000614410">
    <property type="component" value="Unassembled WGS sequence"/>
</dbReference>